<proteinExistence type="predicted"/>
<organism evidence="1">
    <name type="scientific">Oryza brachyantha</name>
    <name type="common">malo sina</name>
    <dbReference type="NCBI Taxonomy" id="4533"/>
    <lineage>
        <taxon>Eukaryota</taxon>
        <taxon>Viridiplantae</taxon>
        <taxon>Streptophyta</taxon>
        <taxon>Embryophyta</taxon>
        <taxon>Tracheophyta</taxon>
        <taxon>Spermatophyta</taxon>
        <taxon>Magnoliopsida</taxon>
        <taxon>Liliopsida</taxon>
        <taxon>Poales</taxon>
        <taxon>Poaceae</taxon>
        <taxon>BOP clade</taxon>
        <taxon>Oryzoideae</taxon>
        <taxon>Oryzeae</taxon>
        <taxon>Oryzinae</taxon>
        <taxon>Oryza</taxon>
    </lineage>
</organism>
<dbReference type="EnsemblPlants" id="OB05G28260.1">
    <property type="protein sequence ID" value="OB05G28260.1"/>
    <property type="gene ID" value="OB05G28260"/>
</dbReference>
<reference evidence="1" key="1">
    <citation type="journal article" date="2013" name="Nat. Commun.">
        <title>Whole-genome sequencing of Oryza brachyantha reveals mechanisms underlying Oryza genome evolution.</title>
        <authorList>
            <person name="Chen J."/>
            <person name="Huang Q."/>
            <person name="Gao D."/>
            <person name="Wang J."/>
            <person name="Lang Y."/>
            <person name="Liu T."/>
            <person name="Li B."/>
            <person name="Bai Z."/>
            <person name="Luis Goicoechea J."/>
            <person name="Liang C."/>
            <person name="Chen C."/>
            <person name="Zhang W."/>
            <person name="Sun S."/>
            <person name="Liao Y."/>
            <person name="Zhang X."/>
            <person name="Yang L."/>
            <person name="Song C."/>
            <person name="Wang M."/>
            <person name="Shi J."/>
            <person name="Liu G."/>
            <person name="Liu J."/>
            <person name="Zhou H."/>
            <person name="Zhou W."/>
            <person name="Yu Q."/>
            <person name="An N."/>
            <person name="Chen Y."/>
            <person name="Cai Q."/>
            <person name="Wang B."/>
            <person name="Liu B."/>
            <person name="Min J."/>
            <person name="Huang Y."/>
            <person name="Wu H."/>
            <person name="Li Z."/>
            <person name="Zhang Y."/>
            <person name="Yin Y."/>
            <person name="Song W."/>
            <person name="Jiang J."/>
            <person name="Jackson S.A."/>
            <person name="Wing R.A."/>
            <person name="Wang J."/>
            <person name="Chen M."/>
        </authorList>
    </citation>
    <scope>NUCLEOTIDE SEQUENCE [LARGE SCALE GENOMIC DNA]</scope>
    <source>
        <strain evidence="1">cv. IRGC 101232</strain>
    </source>
</reference>
<protein>
    <submittedName>
        <fullName evidence="1">Uncharacterized protein</fullName>
    </submittedName>
</protein>
<name>J3M8A2_ORYBR</name>
<accession>J3M8A2</accession>
<dbReference type="HOGENOM" id="CLU_3093637_0_0_1"/>
<dbReference type="Proteomes" id="UP000006038">
    <property type="component" value="Chromosome 5"/>
</dbReference>
<sequence length="52" mass="5849">WDSLMEPEISLSFLEVATSRARGNMITVASSQSVLYICREVMVLTLHPLYCS</sequence>
<evidence type="ECO:0000313" key="1">
    <source>
        <dbReference type="EnsemblPlants" id="OB05G28260.1"/>
    </source>
</evidence>
<reference evidence="1" key="2">
    <citation type="submission" date="2013-04" db="UniProtKB">
        <authorList>
            <consortium name="EnsemblPlants"/>
        </authorList>
    </citation>
    <scope>IDENTIFICATION</scope>
</reference>
<keyword evidence="2" id="KW-1185">Reference proteome</keyword>
<evidence type="ECO:0000313" key="2">
    <source>
        <dbReference type="Proteomes" id="UP000006038"/>
    </source>
</evidence>
<dbReference type="Gramene" id="OB05G28260.1">
    <property type="protein sequence ID" value="OB05G28260.1"/>
    <property type="gene ID" value="OB05G28260"/>
</dbReference>
<dbReference type="AlphaFoldDB" id="J3M8A2"/>